<dbReference type="Gene3D" id="1.20.1260.100">
    <property type="entry name" value="TspO/MBR protein"/>
    <property type="match status" value="1"/>
</dbReference>
<dbReference type="CDD" id="cd15904">
    <property type="entry name" value="TSPO_MBR"/>
    <property type="match status" value="1"/>
</dbReference>
<keyword evidence="8" id="KW-1185">Reference proteome</keyword>
<evidence type="ECO:0000256" key="2">
    <source>
        <dbReference type="ARBA" id="ARBA00007524"/>
    </source>
</evidence>
<evidence type="ECO:0000256" key="5">
    <source>
        <dbReference type="ARBA" id="ARBA00023136"/>
    </source>
</evidence>
<evidence type="ECO:0000256" key="1">
    <source>
        <dbReference type="ARBA" id="ARBA00004141"/>
    </source>
</evidence>
<comment type="subcellular location">
    <subcellularLocation>
        <location evidence="1">Membrane</location>
        <topology evidence="1">Multi-pass membrane protein</topology>
    </subcellularLocation>
</comment>
<comment type="similarity">
    <text evidence="2">Belongs to the TspO/BZRP family.</text>
</comment>
<feature type="transmembrane region" description="Helical" evidence="6">
    <location>
        <begin position="44"/>
        <end position="65"/>
    </location>
</feature>
<dbReference type="AlphaFoldDB" id="A0A5C4TAW3"/>
<feature type="transmembrane region" description="Helical" evidence="6">
    <location>
        <begin position="126"/>
        <end position="151"/>
    </location>
</feature>
<reference evidence="7 8" key="1">
    <citation type="submission" date="2019-05" db="EMBL/GenBank/DDBJ databases">
        <title>We sequenced the genome of Paenibacillus hemerocallicola KCTC 33185 for further insight into its adaptation and study the phylogeny of Paenibacillus.</title>
        <authorList>
            <person name="Narsing Rao M.P."/>
        </authorList>
    </citation>
    <scope>NUCLEOTIDE SEQUENCE [LARGE SCALE GENOMIC DNA]</scope>
    <source>
        <strain evidence="7 8">KCTC 33185</strain>
    </source>
</reference>
<dbReference type="GO" id="GO:0033013">
    <property type="term" value="P:tetrapyrrole metabolic process"/>
    <property type="evidence" value="ECO:0007669"/>
    <property type="project" value="UniProtKB-ARBA"/>
</dbReference>
<dbReference type="EMBL" id="VDCQ01000012">
    <property type="protein sequence ID" value="TNJ66198.1"/>
    <property type="molecule type" value="Genomic_DNA"/>
</dbReference>
<accession>A0A5C4TAW3</accession>
<evidence type="ECO:0000313" key="8">
    <source>
        <dbReference type="Proteomes" id="UP000307943"/>
    </source>
</evidence>
<evidence type="ECO:0000256" key="4">
    <source>
        <dbReference type="ARBA" id="ARBA00022989"/>
    </source>
</evidence>
<dbReference type="FunFam" id="1.20.1260.100:FF:000001">
    <property type="entry name" value="translocator protein 2"/>
    <property type="match status" value="1"/>
</dbReference>
<evidence type="ECO:0000256" key="6">
    <source>
        <dbReference type="SAM" id="Phobius"/>
    </source>
</evidence>
<dbReference type="InterPro" id="IPR004307">
    <property type="entry name" value="TspO_MBR"/>
</dbReference>
<keyword evidence="5 6" id="KW-0472">Membrane</keyword>
<dbReference type="RefSeq" id="WP_139602250.1">
    <property type="nucleotide sequence ID" value="NZ_VDCQ01000012.1"/>
</dbReference>
<dbReference type="PANTHER" id="PTHR10057">
    <property type="entry name" value="PERIPHERAL-TYPE BENZODIAZEPINE RECEPTOR"/>
    <property type="match status" value="1"/>
</dbReference>
<proteinExistence type="inferred from homology"/>
<feature type="transmembrane region" description="Helical" evidence="6">
    <location>
        <begin position="77"/>
        <end position="94"/>
    </location>
</feature>
<dbReference type="OrthoDB" id="9795496at2"/>
<dbReference type="Proteomes" id="UP000307943">
    <property type="component" value="Unassembled WGS sequence"/>
</dbReference>
<dbReference type="InterPro" id="IPR038330">
    <property type="entry name" value="TspO/MBR-related_sf"/>
</dbReference>
<dbReference type="GO" id="GO:0016020">
    <property type="term" value="C:membrane"/>
    <property type="evidence" value="ECO:0007669"/>
    <property type="project" value="UniProtKB-SubCell"/>
</dbReference>
<feature type="transmembrane region" description="Helical" evidence="6">
    <location>
        <begin position="6"/>
        <end position="23"/>
    </location>
</feature>
<organism evidence="7 8">
    <name type="scientific">Paenibacillus hemerocallicola</name>
    <dbReference type="NCBI Taxonomy" id="1172614"/>
    <lineage>
        <taxon>Bacteria</taxon>
        <taxon>Bacillati</taxon>
        <taxon>Bacillota</taxon>
        <taxon>Bacilli</taxon>
        <taxon>Bacillales</taxon>
        <taxon>Paenibacillaceae</taxon>
        <taxon>Paenibacillus</taxon>
    </lineage>
</organism>
<keyword evidence="4 6" id="KW-1133">Transmembrane helix</keyword>
<evidence type="ECO:0000256" key="3">
    <source>
        <dbReference type="ARBA" id="ARBA00022692"/>
    </source>
</evidence>
<keyword evidence="3 6" id="KW-0812">Transmembrane</keyword>
<comment type="caution">
    <text evidence="7">The sequence shown here is derived from an EMBL/GenBank/DDBJ whole genome shotgun (WGS) entry which is preliminary data.</text>
</comment>
<evidence type="ECO:0000313" key="7">
    <source>
        <dbReference type="EMBL" id="TNJ66198.1"/>
    </source>
</evidence>
<name>A0A5C4TAW3_9BACL</name>
<dbReference type="PIRSF" id="PIRSF005859">
    <property type="entry name" value="PBR"/>
    <property type="match status" value="1"/>
</dbReference>
<dbReference type="Pfam" id="PF03073">
    <property type="entry name" value="TspO_MBR"/>
    <property type="match status" value="1"/>
</dbReference>
<feature type="transmembrane region" description="Helical" evidence="6">
    <location>
        <begin position="101"/>
        <end position="120"/>
    </location>
</feature>
<sequence>MWWYSLIVFLVTYCLFALPGLLWPIDRTWYAGLNKPSWTPPAKWFGIAWSVLYALIAVAVALVFVGTDSFQDVSAPWLFAFVLNYVLNQAFNYFEFKQKKLFLGFLDSFAIAITACWLLIETVPYSLVAAWLLVPYLLWSSFATLLSWTIFIMNRDDGEAD</sequence>
<gene>
    <name evidence="7" type="ORF">FE784_11015</name>
</gene>
<protein>
    <submittedName>
        <fullName evidence="7">Tryptophan-rich sensory protein</fullName>
    </submittedName>
</protein>
<dbReference type="PANTHER" id="PTHR10057:SF0">
    <property type="entry name" value="TRANSLOCATOR PROTEIN"/>
    <property type="match status" value="1"/>
</dbReference>